<protein>
    <submittedName>
        <fullName evidence="1">Uncharacterized protein</fullName>
    </submittedName>
</protein>
<reference evidence="1" key="1">
    <citation type="submission" date="2018-05" db="EMBL/GenBank/DDBJ databases">
        <authorList>
            <person name="Lanie J.A."/>
            <person name="Ng W.-L."/>
            <person name="Kazmierczak K.M."/>
            <person name="Andrzejewski T.M."/>
            <person name="Davidsen T.M."/>
            <person name="Wayne K.J."/>
            <person name="Tettelin H."/>
            <person name="Glass J.I."/>
            <person name="Rusch D."/>
            <person name="Podicherti R."/>
            <person name="Tsui H.-C.T."/>
            <person name="Winkler M.E."/>
        </authorList>
    </citation>
    <scope>NUCLEOTIDE SEQUENCE</scope>
</reference>
<accession>A0A382ABA4</accession>
<dbReference type="AlphaFoldDB" id="A0A382ABA4"/>
<evidence type="ECO:0000313" key="1">
    <source>
        <dbReference type="EMBL" id="SVA98287.1"/>
    </source>
</evidence>
<organism evidence="1">
    <name type="scientific">marine metagenome</name>
    <dbReference type="NCBI Taxonomy" id="408172"/>
    <lineage>
        <taxon>unclassified sequences</taxon>
        <taxon>metagenomes</taxon>
        <taxon>ecological metagenomes</taxon>
    </lineage>
</organism>
<dbReference type="EMBL" id="UINC01024514">
    <property type="protein sequence ID" value="SVA98287.1"/>
    <property type="molecule type" value="Genomic_DNA"/>
</dbReference>
<proteinExistence type="predicted"/>
<name>A0A382ABA4_9ZZZZ</name>
<sequence>MRRTIFTADNNPALHQCDYLANANRMAEGLFAAMQFTKMDVFIDTYMDLDRRHHAQ</sequence>
<gene>
    <name evidence="1" type="ORF">METZ01_LOCUS151141</name>
</gene>